<feature type="transmembrane region" description="Helical" evidence="1">
    <location>
        <begin position="108"/>
        <end position="133"/>
    </location>
</feature>
<organism evidence="3 4">
    <name type="scientific">Cupriavidus pauculus</name>
    <dbReference type="NCBI Taxonomy" id="82633"/>
    <lineage>
        <taxon>Bacteria</taxon>
        <taxon>Pseudomonadati</taxon>
        <taxon>Pseudomonadota</taxon>
        <taxon>Betaproteobacteria</taxon>
        <taxon>Burkholderiales</taxon>
        <taxon>Burkholderiaceae</taxon>
        <taxon>Cupriavidus</taxon>
    </lineage>
</organism>
<dbReference type="Pfam" id="PF01970">
    <property type="entry name" value="TctA"/>
    <property type="match status" value="1"/>
</dbReference>
<feature type="transmembrane region" description="Helical" evidence="1">
    <location>
        <begin position="51"/>
        <end position="71"/>
    </location>
</feature>
<dbReference type="Proteomes" id="UP000234341">
    <property type="component" value="Unassembled WGS sequence"/>
</dbReference>
<dbReference type="RefSeq" id="WP_180862920.1">
    <property type="nucleotide sequence ID" value="NZ_PJRP01000004.1"/>
</dbReference>
<proteinExistence type="predicted"/>
<dbReference type="AlphaFoldDB" id="A0A2N5CE43"/>
<dbReference type="PANTHER" id="PTHR35342:SF5">
    <property type="entry name" value="TRICARBOXYLIC TRANSPORT PROTEIN"/>
    <property type="match status" value="1"/>
</dbReference>
<keyword evidence="1" id="KW-0472">Membrane</keyword>
<feature type="domain" description="DUF112" evidence="2">
    <location>
        <begin position="20"/>
        <end position="144"/>
    </location>
</feature>
<comment type="caution">
    <text evidence="3">The sequence shown here is derived from an EMBL/GenBank/DDBJ whole genome shotgun (WGS) entry which is preliminary data.</text>
</comment>
<evidence type="ECO:0000259" key="2">
    <source>
        <dbReference type="Pfam" id="PF01970"/>
    </source>
</evidence>
<dbReference type="PANTHER" id="PTHR35342">
    <property type="entry name" value="TRICARBOXYLIC TRANSPORT PROTEIN"/>
    <property type="match status" value="1"/>
</dbReference>
<keyword evidence="1" id="KW-1133">Transmembrane helix</keyword>
<dbReference type="EMBL" id="PJRP01000004">
    <property type="protein sequence ID" value="PLQ00486.1"/>
    <property type="molecule type" value="Genomic_DNA"/>
</dbReference>
<evidence type="ECO:0000313" key="4">
    <source>
        <dbReference type="Proteomes" id="UP000234341"/>
    </source>
</evidence>
<sequence length="144" mass="14625">MELLANLGLGFSTALSFQNIFYAFLGCVLGTLIGVLPGLGPLATIAMLLPVTYTLPPVAALIMLAGIYYGAQYGGSTTAILVNLPGESSSVVTTIDGYQMARRGRAGVALATAGIGSFFAGCVATLILAAFAAPLSELAFKFGP</sequence>
<name>A0A2N5CE43_9BURK</name>
<keyword evidence="1" id="KW-0812">Transmembrane</keyword>
<evidence type="ECO:0000256" key="1">
    <source>
        <dbReference type="SAM" id="Phobius"/>
    </source>
</evidence>
<dbReference type="InterPro" id="IPR002823">
    <property type="entry name" value="DUF112_TM"/>
</dbReference>
<feature type="non-terminal residue" evidence="3">
    <location>
        <position position="144"/>
    </location>
</feature>
<gene>
    <name evidence="3" type="ORF">CYJ10_11955</name>
</gene>
<evidence type="ECO:0000313" key="3">
    <source>
        <dbReference type="EMBL" id="PLQ00486.1"/>
    </source>
</evidence>
<protein>
    <recommendedName>
        <fullName evidence="2">DUF112 domain-containing protein</fullName>
    </recommendedName>
</protein>
<reference evidence="3 4" key="1">
    <citation type="submission" date="2017-12" db="EMBL/GenBank/DDBJ databases">
        <title>Genome sequence of the active heterotrophic nitrifier-denitrifier, Cupriavidus pauculus UM1.</title>
        <authorList>
            <person name="Putonti C."/>
            <person name="Castignetti D."/>
        </authorList>
    </citation>
    <scope>NUCLEOTIDE SEQUENCE [LARGE SCALE GENOMIC DNA]</scope>
    <source>
        <strain evidence="3 4">UM1</strain>
    </source>
</reference>
<accession>A0A2N5CE43</accession>
<feature type="transmembrane region" description="Helical" evidence="1">
    <location>
        <begin position="20"/>
        <end position="39"/>
    </location>
</feature>